<dbReference type="PANTHER" id="PTHR30086">
    <property type="entry name" value="ARGININE EXPORTER PROTEIN ARGO"/>
    <property type="match status" value="1"/>
</dbReference>
<keyword evidence="3 6" id="KW-0812">Transmembrane</keyword>
<feature type="transmembrane region" description="Helical" evidence="6">
    <location>
        <begin position="135"/>
        <end position="159"/>
    </location>
</feature>
<keyword evidence="4 6" id="KW-1133">Transmembrane helix</keyword>
<evidence type="ECO:0000313" key="7">
    <source>
        <dbReference type="EMBL" id="KHO64520.1"/>
    </source>
</evidence>
<evidence type="ECO:0000256" key="2">
    <source>
        <dbReference type="ARBA" id="ARBA00022475"/>
    </source>
</evidence>
<evidence type="ECO:0008006" key="9">
    <source>
        <dbReference type="Google" id="ProtNLM"/>
    </source>
</evidence>
<evidence type="ECO:0000256" key="6">
    <source>
        <dbReference type="SAM" id="Phobius"/>
    </source>
</evidence>
<reference evidence="7 8" key="1">
    <citation type="submission" date="2014-11" db="EMBL/GenBank/DDBJ databases">
        <title>Genome sequence of Pseudomonas tuomuerensis JCM 14085.</title>
        <authorList>
            <person name="Shin S.-K."/>
            <person name="Yi H."/>
        </authorList>
    </citation>
    <scope>NUCLEOTIDE SEQUENCE [LARGE SCALE GENOMIC DNA]</scope>
    <source>
        <strain evidence="7 8">JCM 14085</strain>
    </source>
</reference>
<keyword evidence="2" id="KW-1003">Cell membrane</keyword>
<comment type="subcellular location">
    <subcellularLocation>
        <location evidence="1">Cell membrane</location>
        <topology evidence="1">Multi-pass membrane protein</topology>
    </subcellularLocation>
</comment>
<dbReference type="RefSeq" id="WP_027589895.1">
    <property type="nucleotide sequence ID" value="NZ_FMUP01000002.1"/>
</dbReference>
<proteinExistence type="predicted"/>
<protein>
    <recommendedName>
        <fullName evidence="9">Threonine/homoserine/homoserine lactone efflux protein</fullName>
    </recommendedName>
</protein>
<dbReference type="Proteomes" id="UP000030980">
    <property type="component" value="Unassembled WGS sequence"/>
</dbReference>
<evidence type="ECO:0000313" key="8">
    <source>
        <dbReference type="Proteomes" id="UP000030980"/>
    </source>
</evidence>
<dbReference type="GO" id="GO:0015171">
    <property type="term" value="F:amino acid transmembrane transporter activity"/>
    <property type="evidence" value="ECO:0007669"/>
    <property type="project" value="TreeGrafter"/>
</dbReference>
<sequence length="202" mass="20845">MMNTYAAFAASALLLIASPGPVVALVLADGRRGWPLGTLAGGMLSALLLMGLALLALDRALALSPQLIDLGQLLGGLYLAALGITTLRSPPAAQRAQPAPARRFWRALGVGLSNPKDILFFLAFLPAFIRPEQAFAGQAVALALIWAALDFSVLLAYSLAARRLGRSARLAALLGVLPAWVLLGLGLLSFAGAALKLLNGAG</sequence>
<dbReference type="EMBL" id="JTAK01000004">
    <property type="protein sequence ID" value="KHO64520.1"/>
    <property type="molecule type" value="Genomic_DNA"/>
</dbReference>
<dbReference type="GO" id="GO:0005886">
    <property type="term" value="C:plasma membrane"/>
    <property type="evidence" value="ECO:0007669"/>
    <property type="project" value="UniProtKB-SubCell"/>
</dbReference>
<feature type="transmembrane region" description="Helical" evidence="6">
    <location>
        <begin position="171"/>
        <end position="195"/>
    </location>
</feature>
<dbReference type="AlphaFoldDB" id="A0A0B3BPH6"/>
<keyword evidence="5 6" id="KW-0472">Membrane</keyword>
<comment type="caution">
    <text evidence="7">The sequence shown here is derived from an EMBL/GenBank/DDBJ whole genome shotgun (WGS) entry which is preliminary data.</text>
</comment>
<dbReference type="STRING" id="706570.PT85_09950"/>
<evidence type="ECO:0000256" key="5">
    <source>
        <dbReference type="ARBA" id="ARBA00023136"/>
    </source>
</evidence>
<feature type="transmembrane region" description="Helical" evidence="6">
    <location>
        <begin position="104"/>
        <end position="129"/>
    </location>
</feature>
<dbReference type="PANTHER" id="PTHR30086:SF20">
    <property type="entry name" value="ARGININE EXPORTER PROTEIN ARGO-RELATED"/>
    <property type="match status" value="1"/>
</dbReference>
<feature type="transmembrane region" description="Helical" evidence="6">
    <location>
        <begin position="34"/>
        <end position="57"/>
    </location>
</feature>
<gene>
    <name evidence="7" type="ORF">PT85_09950</name>
</gene>
<organism evidence="7 8">
    <name type="scientific">Pseudomonas flexibilis</name>
    <dbReference type="NCBI Taxonomy" id="706570"/>
    <lineage>
        <taxon>Bacteria</taxon>
        <taxon>Pseudomonadati</taxon>
        <taxon>Pseudomonadota</taxon>
        <taxon>Gammaproteobacteria</taxon>
        <taxon>Pseudomonadales</taxon>
        <taxon>Pseudomonadaceae</taxon>
        <taxon>Pseudomonas</taxon>
    </lineage>
</organism>
<keyword evidence="8" id="KW-1185">Reference proteome</keyword>
<dbReference type="Pfam" id="PF01810">
    <property type="entry name" value="LysE"/>
    <property type="match status" value="1"/>
</dbReference>
<evidence type="ECO:0000256" key="4">
    <source>
        <dbReference type="ARBA" id="ARBA00022989"/>
    </source>
</evidence>
<accession>A0A0B3BPH6</accession>
<evidence type="ECO:0000256" key="1">
    <source>
        <dbReference type="ARBA" id="ARBA00004651"/>
    </source>
</evidence>
<evidence type="ECO:0000256" key="3">
    <source>
        <dbReference type="ARBA" id="ARBA00022692"/>
    </source>
</evidence>
<dbReference type="InterPro" id="IPR001123">
    <property type="entry name" value="LeuE-type"/>
</dbReference>
<name>A0A0B3BPH6_9PSED</name>